<evidence type="ECO:0000313" key="1">
    <source>
        <dbReference type="EMBL" id="ORY08358.1"/>
    </source>
</evidence>
<gene>
    <name evidence="1" type="ORF">BCR34DRAFT_603607</name>
</gene>
<evidence type="ECO:0000313" key="2">
    <source>
        <dbReference type="Proteomes" id="UP000193144"/>
    </source>
</evidence>
<protein>
    <submittedName>
        <fullName evidence="1">Uncharacterized protein</fullName>
    </submittedName>
</protein>
<dbReference type="OrthoDB" id="5422905at2759"/>
<sequence>MPRTAFISGPIDASDLYFSTHYIPLLLPAISSGDSFIMGPVRGIDTLALHWLLSQSVAPSRITVYMAHFEYLNLSWRQQYLNIGVNVKDVEHAATTGERDAAMTSESDYDVLRYRGEEEARREYGEGWWPRVSNTEMNERRRRGEVSRVYNLGGSVAEVGEGV</sequence>
<organism evidence="1 2">
    <name type="scientific">Clohesyomyces aquaticus</name>
    <dbReference type="NCBI Taxonomy" id="1231657"/>
    <lineage>
        <taxon>Eukaryota</taxon>
        <taxon>Fungi</taxon>
        <taxon>Dikarya</taxon>
        <taxon>Ascomycota</taxon>
        <taxon>Pezizomycotina</taxon>
        <taxon>Dothideomycetes</taxon>
        <taxon>Pleosporomycetidae</taxon>
        <taxon>Pleosporales</taxon>
        <taxon>Lindgomycetaceae</taxon>
        <taxon>Clohesyomyces</taxon>
    </lineage>
</organism>
<proteinExistence type="predicted"/>
<keyword evidence="2" id="KW-1185">Reference proteome</keyword>
<comment type="caution">
    <text evidence="1">The sequence shown here is derived from an EMBL/GenBank/DDBJ whole genome shotgun (WGS) entry which is preliminary data.</text>
</comment>
<name>A0A1Y1ZDN4_9PLEO</name>
<dbReference type="EMBL" id="MCFA01000102">
    <property type="protein sequence ID" value="ORY08358.1"/>
    <property type="molecule type" value="Genomic_DNA"/>
</dbReference>
<accession>A0A1Y1ZDN4</accession>
<reference evidence="1 2" key="1">
    <citation type="submission" date="2016-07" db="EMBL/GenBank/DDBJ databases">
        <title>Pervasive Adenine N6-methylation of Active Genes in Fungi.</title>
        <authorList>
            <consortium name="DOE Joint Genome Institute"/>
            <person name="Mondo S.J."/>
            <person name="Dannebaum R.O."/>
            <person name="Kuo R.C."/>
            <person name="Labutti K."/>
            <person name="Haridas S."/>
            <person name="Kuo A."/>
            <person name="Salamov A."/>
            <person name="Ahrendt S.R."/>
            <person name="Lipzen A."/>
            <person name="Sullivan W."/>
            <person name="Andreopoulos W.B."/>
            <person name="Clum A."/>
            <person name="Lindquist E."/>
            <person name="Daum C."/>
            <person name="Ramamoorthy G.K."/>
            <person name="Gryganskyi A."/>
            <person name="Culley D."/>
            <person name="Magnuson J.K."/>
            <person name="James T.Y."/>
            <person name="O'Malley M.A."/>
            <person name="Stajich J.E."/>
            <person name="Spatafora J.W."/>
            <person name="Visel A."/>
            <person name="Grigoriev I.V."/>
        </authorList>
    </citation>
    <scope>NUCLEOTIDE SEQUENCE [LARGE SCALE GENOMIC DNA]</scope>
    <source>
        <strain evidence="1 2">CBS 115471</strain>
    </source>
</reference>
<dbReference type="Proteomes" id="UP000193144">
    <property type="component" value="Unassembled WGS sequence"/>
</dbReference>
<dbReference type="AlphaFoldDB" id="A0A1Y1ZDN4"/>